<dbReference type="Gramene" id="OBART11G16780.1">
    <property type="protein sequence ID" value="OBART11G16780.1"/>
    <property type="gene ID" value="OBART11G16780"/>
</dbReference>
<keyword evidence="1" id="KW-1133">Transmembrane helix</keyword>
<keyword evidence="1" id="KW-0812">Transmembrane</keyword>
<proteinExistence type="predicted"/>
<keyword evidence="1" id="KW-0472">Membrane</keyword>
<dbReference type="EnsemblPlants" id="OBART11G16780.1">
    <property type="protein sequence ID" value="OBART11G16780.1"/>
    <property type="gene ID" value="OBART11G16780"/>
</dbReference>
<reference evidence="2" key="2">
    <citation type="submission" date="2015-03" db="UniProtKB">
        <authorList>
            <consortium name="EnsemblPlants"/>
        </authorList>
    </citation>
    <scope>IDENTIFICATION</scope>
</reference>
<name>A0A0D3HMY6_9ORYZ</name>
<accession>A0A0D3HMY6</accession>
<evidence type="ECO:0000313" key="3">
    <source>
        <dbReference type="Proteomes" id="UP000026960"/>
    </source>
</evidence>
<dbReference type="AlphaFoldDB" id="A0A0D3HMY6"/>
<dbReference type="Proteomes" id="UP000026960">
    <property type="component" value="Chromosome 11"/>
</dbReference>
<keyword evidence="3" id="KW-1185">Reference proteome</keyword>
<sequence length="82" mass="9310">MGLSLALLTGMPPGSRFVRCLFVLAYSSLILTFSTQQWPTYTWASILVWATFGALTAAAFTYRTNRHLCRFINWLFGEPNDQ</sequence>
<evidence type="ECO:0000256" key="1">
    <source>
        <dbReference type="SAM" id="Phobius"/>
    </source>
</evidence>
<organism evidence="2">
    <name type="scientific">Oryza barthii</name>
    <dbReference type="NCBI Taxonomy" id="65489"/>
    <lineage>
        <taxon>Eukaryota</taxon>
        <taxon>Viridiplantae</taxon>
        <taxon>Streptophyta</taxon>
        <taxon>Embryophyta</taxon>
        <taxon>Tracheophyta</taxon>
        <taxon>Spermatophyta</taxon>
        <taxon>Magnoliopsida</taxon>
        <taxon>Liliopsida</taxon>
        <taxon>Poales</taxon>
        <taxon>Poaceae</taxon>
        <taxon>BOP clade</taxon>
        <taxon>Oryzoideae</taxon>
        <taxon>Oryzeae</taxon>
        <taxon>Oryzinae</taxon>
        <taxon>Oryza</taxon>
    </lineage>
</organism>
<dbReference type="PaxDb" id="65489-OBART11G16780.1"/>
<evidence type="ECO:0000313" key="2">
    <source>
        <dbReference type="EnsemblPlants" id="OBART11G16780.1"/>
    </source>
</evidence>
<protein>
    <submittedName>
        <fullName evidence="2">Uncharacterized protein</fullName>
    </submittedName>
</protein>
<dbReference type="HOGENOM" id="CLU_2562267_0_0_1"/>
<feature type="transmembrane region" description="Helical" evidence="1">
    <location>
        <begin position="41"/>
        <end position="62"/>
    </location>
</feature>
<reference evidence="2" key="1">
    <citation type="journal article" date="2009" name="Rice">
        <title>De Novo Next Generation Sequencing of Plant Genomes.</title>
        <authorList>
            <person name="Rounsley S."/>
            <person name="Marri P.R."/>
            <person name="Yu Y."/>
            <person name="He R."/>
            <person name="Sisneros N."/>
            <person name="Goicoechea J.L."/>
            <person name="Lee S.J."/>
            <person name="Angelova A."/>
            <person name="Kudrna D."/>
            <person name="Luo M."/>
            <person name="Affourtit J."/>
            <person name="Desany B."/>
            <person name="Knight J."/>
            <person name="Niazi F."/>
            <person name="Egholm M."/>
            <person name="Wing R.A."/>
        </authorList>
    </citation>
    <scope>NUCLEOTIDE SEQUENCE [LARGE SCALE GENOMIC DNA]</scope>
    <source>
        <strain evidence="2">cv. IRGC 105608</strain>
    </source>
</reference>